<accession>A0A0F8WVY5</accession>
<gene>
    <name evidence="1" type="ORF">LCGC14_3020520</name>
</gene>
<reference evidence="1" key="1">
    <citation type="journal article" date="2015" name="Nature">
        <title>Complex archaea that bridge the gap between prokaryotes and eukaryotes.</title>
        <authorList>
            <person name="Spang A."/>
            <person name="Saw J.H."/>
            <person name="Jorgensen S.L."/>
            <person name="Zaremba-Niedzwiedzka K."/>
            <person name="Martijn J."/>
            <person name="Lind A.E."/>
            <person name="van Eijk R."/>
            <person name="Schleper C."/>
            <person name="Guy L."/>
            <person name="Ettema T.J."/>
        </authorList>
    </citation>
    <scope>NUCLEOTIDE SEQUENCE</scope>
</reference>
<dbReference type="EMBL" id="LAZR01062778">
    <property type="protein sequence ID" value="KKK60823.1"/>
    <property type="molecule type" value="Genomic_DNA"/>
</dbReference>
<organism evidence="1">
    <name type="scientific">marine sediment metagenome</name>
    <dbReference type="NCBI Taxonomy" id="412755"/>
    <lineage>
        <taxon>unclassified sequences</taxon>
        <taxon>metagenomes</taxon>
        <taxon>ecological metagenomes</taxon>
    </lineage>
</organism>
<comment type="caution">
    <text evidence="1">The sequence shown here is derived from an EMBL/GenBank/DDBJ whole genome shotgun (WGS) entry which is preliminary data.</text>
</comment>
<name>A0A0F8WVY5_9ZZZZ</name>
<sequence>HGILEVLGTNREEGTQVREYNEEILHKFLKIFDLKKVGKNT</sequence>
<protein>
    <submittedName>
        <fullName evidence="1">Uncharacterized protein</fullName>
    </submittedName>
</protein>
<evidence type="ECO:0000313" key="1">
    <source>
        <dbReference type="EMBL" id="KKK60823.1"/>
    </source>
</evidence>
<proteinExistence type="predicted"/>
<feature type="non-terminal residue" evidence="1">
    <location>
        <position position="1"/>
    </location>
</feature>
<dbReference type="AlphaFoldDB" id="A0A0F8WVY5"/>